<comment type="caution">
    <text evidence="1">The sequence shown here is derived from an EMBL/GenBank/DDBJ whole genome shotgun (WGS) entry which is preliminary data.</text>
</comment>
<gene>
    <name evidence="1" type="ORF">LTR37_018517</name>
</gene>
<name>A0ACC3MI88_9PEZI</name>
<evidence type="ECO:0000313" key="1">
    <source>
        <dbReference type="EMBL" id="KAK3691638.1"/>
    </source>
</evidence>
<reference evidence="1" key="1">
    <citation type="submission" date="2023-07" db="EMBL/GenBank/DDBJ databases">
        <title>Black Yeasts Isolated from many extreme environments.</title>
        <authorList>
            <person name="Coleine C."/>
            <person name="Stajich J.E."/>
            <person name="Selbmann L."/>
        </authorList>
    </citation>
    <scope>NUCLEOTIDE SEQUENCE</scope>
    <source>
        <strain evidence="1">CCFEE 5714</strain>
    </source>
</reference>
<proteinExistence type="predicted"/>
<protein>
    <submittedName>
        <fullName evidence="1">Uncharacterized protein</fullName>
    </submittedName>
</protein>
<dbReference type="EMBL" id="JAUTXU010000260">
    <property type="protein sequence ID" value="KAK3691638.1"/>
    <property type="molecule type" value="Genomic_DNA"/>
</dbReference>
<accession>A0ACC3MI88</accession>
<evidence type="ECO:0000313" key="2">
    <source>
        <dbReference type="Proteomes" id="UP001281147"/>
    </source>
</evidence>
<dbReference type="Proteomes" id="UP001281147">
    <property type="component" value="Unassembled WGS sequence"/>
</dbReference>
<keyword evidence="2" id="KW-1185">Reference proteome</keyword>
<organism evidence="1 2">
    <name type="scientific">Vermiconidia calcicola</name>
    <dbReference type="NCBI Taxonomy" id="1690605"/>
    <lineage>
        <taxon>Eukaryota</taxon>
        <taxon>Fungi</taxon>
        <taxon>Dikarya</taxon>
        <taxon>Ascomycota</taxon>
        <taxon>Pezizomycotina</taxon>
        <taxon>Dothideomycetes</taxon>
        <taxon>Dothideomycetidae</taxon>
        <taxon>Mycosphaerellales</taxon>
        <taxon>Extremaceae</taxon>
        <taxon>Vermiconidia</taxon>
    </lineage>
</organism>
<sequence length="288" mass="31458">MAFQEGLRDLQEVATPERLMDIVKNASSSTELVTMQSMDSISARIDRLESKEGTPFPSFSTHNIAQELLRRLGNGESLSPIVQAQLQSSLASPTDLPITTTRFQMTPATTVTTNTRQSTLDGTSEEDQPRKRPLGRPPKRGREFSTPSCNRNSSISKRSSPNDDRDESHPTKRPRGRPITHGRYSKKLRNSSSSSEGSKPDVESEPKIARDAGIAVNSEDIDFPVQADKTSAATTEAIDTSFTATSMEIDTTENAETGHDETSEESIIIPPSAVVPVRQRPRSSKTGS</sequence>